<protein>
    <submittedName>
        <fullName evidence="1">Uncharacterized protein</fullName>
    </submittedName>
</protein>
<sequence>MAPEKNRKFGLYGRRTIASITRSTCDEPSDRGTTLHRRWAHKSNIITIIFSRKARTSLLIIQLLIPIFKESPEGIWRFNSAQLWNGDYRSSTQALHTKSYYRWFGKVGIPTRLVFHSARLVIKVKYDPSRQPINHPCVIGSVGESECAWELRLVWRNQGGEGRMLSLKSEIPPCWVGGVGVIKEADSAFWRIRE</sequence>
<gene>
    <name evidence="1" type="ORF">AVEN_232015_1</name>
</gene>
<proteinExistence type="predicted"/>
<dbReference type="EMBL" id="BGPR01005330">
    <property type="protein sequence ID" value="GBN09204.1"/>
    <property type="molecule type" value="Genomic_DNA"/>
</dbReference>
<keyword evidence="2" id="KW-1185">Reference proteome</keyword>
<dbReference type="Proteomes" id="UP000499080">
    <property type="component" value="Unassembled WGS sequence"/>
</dbReference>
<organism evidence="1 2">
    <name type="scientific">Araneus ventricosus</name>
    <name type="common">Orbweaver spider</name>
    <name type="synonym">Epeira ventricosa</name>
    <dbReference type="NCBI Taxonomy" id="182803"/>
    <lineage>
        <taxon>Eukaryota</taxon>
        <taxon>Metazoa</taxon>
        <taxon>Ecdysozoa</taxon>
        <taxon>Arthropoda</taxon>
        <taxon>Chelicerata</taxon>
        <taxon>Arachnida</taxon>
        <taxon>Araneae</taxon>
        <taxon>Araneomorphae</taxon>
        <taxon>Entelegynae</taxon>
        <taxon>Araneoidea</taxon>
        <taxon>Araneidae</taxon>
        <taxon>Araneus</taxon>
    </lineage>
</organism>
<comment type="caution">
    <text evidence="1">The sequence shown here is derived from an EMBL/GenBank/DDBJ whole genome shotgun (WGS) entry which is preliminary data.</text>
</comment>
<evidence type="ECO:0000313" key="1">
    <source>
        <dbReference type="EMBL" id="GBN09204.1"/>
    </source>
</evidence>
<accession>A0A4Y2L3R2</accession>
<evidence type="ECO:0000313" key="2">
    <source>
        <dbReference type="Proteomes" id="UP000499080"/>
    </source>
</evidence>
<dbReference type="AlphaFoldDB" id="A0A4Y2L3R2"/>
<reference evidence="1 2" key="1">
    <citation type="journal article" date="2019" name="Sci. Rep.">
        <title>Orb-weaving spider Araneus ventricosus genome elucidates the spidroin gene catalogue.</title>
        <authorList>
            <person name="Kono N."/>
            <person name="Nakamura H."/>
            <person name="Ohtoshi R."/>
            <person name="Moran D.A.P."/>
            <person name="Shinohara A."/>
            <person name="Yoshida Y."/>
            <person name="Fujiwara M."/>
            <person name="Mori M."/>
            <person name="Tomita M."/>
            <person name="Arakawa K."/>
        </authorList>
    </citation>
    <scope>NUCLEOTIDE SEQUENCE [LARGE SCALE GENOMIC DNA]</scope>
</reference>
<name>A0A4Y2L3R2_ARAVE</name>